<evidence type="ECO:0000313" key="1">
    <source>
        <dbReference type="EMBL" id="KAJ0098994.1"/>
    </source>
</evidence>
<dbReference type="EMBL" id="CM047900">
    <property type="protein sequence ID" value="KAJ0098994.1"/>
    <property type="molecule type" value="Genomic_DNA"/>
</dbReference>
<sequence length="700" mass="79867">MSIPILESFRKRKRTPKLFGFHTFGDSGCPITPTGPFRDNIRLFLQQCGELQDYSVEGMPIWCILLVHESSNFVIPLYTIEDTVAHSPHSFCDHCKCTGWSNHFVSKRKYHVIIPNDYHWNKHLKDDVFRVHNHLLHGLIHCNGFGHLLCINGIEGGCKYLCGREIMDLWDRICTILQARKITVEDVSKKKSMDLRLLLGVAYGHPWFGRWGYRFYRGSFGVAEHNYNRAIEILSSLELDNIMQDFRDTNKWRQIKQIIHCYRDMSETQLITLKDLLRFMLTFKSCASAQKKPIMANNAPSLSISKPSMRASLRNKSLVKDKSSNYRKFTNLIANMDSRWSARRLESSAKVIANALLEKKVEEFGRGGMSRQELRDAARMQIGDTGLLDYVLKSMNNVIVGDHIVHRAVNPRTRLLEYTIHELGNGEELEAFEPEPEILRHHLLPPTIEHGADVSSEVVYLYRNVLLNYPGSKLVGLASQVVLDSKYFVKEWPFKDEQDHVLRFMCQIIPNSIDEKSDLTPGELVMVPLHATILELKKAVQTALRDTYCIMEKLVVTDIENIPGMEDGEVVFGAIESGAEISVRGDGIDLESKYKYEGGDENWKVKCECGAEDDDGERMVACDICEVWQHTRCHGIQDSETVPLLFVCPGCCTSSFAASTTTQSRYEYEFESTNDLFLASESEFGHGAELIIKNDDEMLL</sequence>
<evidence type="ECO:0000313" key="2">
    <source>
        <dbReference type="Proteomes" id="UP001164250"/>
    </source>
</evidence>
<reference evidence="2" key="1">
    <citation type="journal article" date="2023" name="G3 (Bethesda)">
        <title>Genome assembly and association tests identify interacting loci associated with vigor, precocity, and sex in interspecific pistachio rootstocks.</title>
        <authorList>
            <person name="Palmer W."/>
            <person name="Jacygrad E."/>
            <person name="Sagayaradj S."/>
            <person name="Cavanaugh K."/>
            <person name="Han R."/>
            <person name="Bertier L."/>
            <person name="Beede B."/>
            <person name="Kafkas S."/>
            <person name="Golino D."/>
            <person name="Preece J."/>
            <person name="Michelmore R."/>
        </authorList>
    </citation>
    <scope>NUCLEOTIDE SEQUENCE [LARGE SCALE GENOMIC DNA]</scope>
</reference>
<protein>
    <submittedName>
        <fullName evidence="1">Uncharacterized protein</fullName>
    </submittedName>
</protein>
<accession>A0ACC1BJ82</accession>
<name>A0ACC1BJ82_9ROSI</name>
<proteinExistence type="predicted"/>
<gene>
    <name evidence="1" type="ORF">Patl1_20932</name>
</gene>
<comment type="caution">
    <text evidence="1">The sequence shown here is derived from an EMBL/GenBank/DDBJ whole genome shotgun (WGS) entry which is preliminary data.</text>
</comment>
<dbReference type="Proteomes" id="UP001164250">
    <property type="component" value="Chromosome 4"/>
</dbReference>
<organism evidence="1 2">
    <name type="scientific">Pistacia atlantica</name>
    <dbReference type="NCBI Taxonomy" id="434234"/>
    <lineage>
        <taxon>Eukaryota</taxon>
        <taxon>Viridiplantae</taxon>
        <taxon>Streptophyta</taxon>
        <taxon>Embryophyta</taxon>
        <taxon>Tracheophyta</taxon>
        <taxon>Spermatophyta</taxon>
        <taxon>Magnoliopsida</taxon>
        <taxon>eudicotyledons</taxon>
        <taxon>Gunneridae</taxon>
        <taxon>Pentapetalae</taxon>
        <taxon>rosids</taxon>
        <taxon>malvids</taxon>
        <taxon>Sapindales</taxon>
        <taxon>Anacardiaceae</taxon>
        <taxon>Pistacia</taxon>
    </lineage>
</organism>
<keyword evidence="2" id="KW-1185">Reference proteome</keyword>